<dbReference type="KEGG" id="eff:skT53_32490"/>
<evidence type="ECO:0000256" key="2">
    <source>
        <dbReference type="ARBA" id="ARBA00022723"/>
    </source>
</evidence>
<feature type="binding site" evidence="8">
    <location>
        <position position="19"/>
    </location>
    <ligand>
        <name>Mg(2+)</name>
        <dbReference type="ChEBI" id="CHEBI:18420"/>
    </ligand>
</feature>
<dbReference type="GO" id="GO:0016791">
    <property type="term" value="F:phosphatase activity"/>
    <property type="evidence" value="ECO:0007669"/>
    <property type="project" value="InterPro"/>
</dbReference>
<evidence type="ECO:0000256" key="5">
    <source>
        <dbReference type="PIRNR" id="PIRNR000915"/>
    </source>
</evidence>
<evidence type="ECO:0000256" key="4">
    <source>
        <dbReference type="ARBA" id="ARBA00022842"/>
    </source>
</evidence>
<dbReference type="InterPro" id="IPR006349">
    <property type="entry name" value="PGP_euk"/>
</dbReference>
<dbReference type="SUPFAM" id="SSF56784">
    <property type="entry name" value="HAD-like"/>
    <property type="match status" value="1"/>
</dbReference>
<dbReference type="InterPro" id="IPR006357">
    <property type="entry name" value="HAD-SF_hydro_IIA"/>
</dbReference>
<evidence type="ECO:0000256" key="8">
    <source>
        <dbReference type="PIRSR" id="PIRSR000915-3"/>
    </source>
</evidence>
<dbReference type="Proteomes" id="UP000593802">
    <property type="component" value="Chromosome"/>
</dbReference>
<keyword evidence="4 5" id="KW-0460">Magnesium</keyword>
<keyword evidence="3" id="KW-0378">Hydrolase</keyword>
<feature type="active site" description="Proton donor" evidence="6">
    <location>
        <position position="19"/>
    </location>
</feature>
<evidence type="ECO:0000313" key="9">
    <source>
        <dbReference type="EMBL" id="BCJ88264.1"/>
    </source>
</evidence>
<dbReference type="RefSeq" id="WP_200758899.1">
    <property type="nucleotide sequence ID" value="NZ_AP023366.1"/>
</dbReference>
<comment type="function">
    <text evidence="5">Catalyzes the dephosphorylation of 2-6 carbon acid sugars in vitro.</text>
</comment>
<dbReference type="GO" id="GO:0046872">
    <property type="term" value="F:metal ion binding"/>
    <property type="evidence" value="ECO:0007669"/>
    <property type="project" value="UniProtKB-KW"/>
</dbReference>
<dbReference type="SFLD" id="SFLDG01139">
    <property type="entry name" value="C2.A:_Pyridoxal_Phosphate_Phos"/>
    <property type="match status" value="1"/>
</dbReference>
<name>A0A7I8DDR8_9BACL</name>
<evidence type="ECO:0000256" key="6">
    <source>
        <dbReference type="PIRSR" id="PIRSR000915-1"/>
    </source>
</evidence>
<keyword evidence="2 5" id="KW-0479">Metal-binding</keyword>
<evidence type="ECO:0000313" key="10">
    <source>
        <dbReference type="Proteomes" id="UP000593802"/>
    </source>
</evidence>
<dbReference type="PIRSF" id="PIRSF000915">
    <property type="entry name" value="PGP-type_phosphatase"/>
    <property type="match status" value="1"/>
</dbReference>
<comment type="similarity">
    <text evidence="1 5">Belongs to the HAD-like hydrolase superfamily. NagD family.</text>
</comment>
<feature type="binding site" evidence="8">
    <location>
        <position position="17"/>
    </location>
    <ligand>
        <name>Mg(2+)</name>
        <dbReference type="ChEBI" id="CHEBI:18420"/>
    </ligand>
</feature>
<organism evidence="9 10">
    <name type="scientific">Effusibacillus dendaii</name>
    <dbReference type="NCBI Taxonomy" id="2743772"/>
    <lineage>
        <taxon>Bacteria</taxon>
        <taxon>Bacillati</taxon>
        <taxon>Bacillota</taxon>
        <taxon>Bacilli</taxon>
        <taxon>Bacillales</taxon>
        <taxon>Alicyclobacillaceae</taxon>
        <taxon>Effusibacillus</taxon>
    </lineage>
</organism>
<dbReference type="PANTHER" id="PTHR19288">
    <property type="entry name" value="4-NITROPHENYLPHOSPHATASE-RELATED"/>
    <property type="match status" value="1"/>
</dbReference>
<dbReference type="GO" id="GO:0005737">
    <property type="term" value="C:cytoplasm"/>
    <property type="evidence" value="ECO:0007669"/>
    <property type="project" value="TreeGrafter"/>
</dbReference>
<feature type="active site" description="Nucleophile" evidence="6">
    <location>
        <position position="17"/>
    </location>
</feature>
<dbReference type="EC" id="3.1.3.-" evidence="5"/>
<dbReference type="PANTHER" id="PTHR19288:SF46">
    <property type="entry name" value="HALOACID DEHALOGENASE-LIKE HYDROLASE DOMAIN-CONTAINING PROTEIN 2"/>
    <property type="match status" value="1"/>
</dbReference>
<proteinExistence type="inferred from homology"/>
<feature type="binding site" evidence="8">
    <location>
        <position position="238"/>
    </location>
    <ligand>
        <name>Mg(2+)</name>
        <dbReference type="ChEBI" id="CHEBI:18420"/>
    </ligand>
</feature>
<dbReference type="SFLD" id="SFLDS00003">
    <property type="entry name" value="Haloacid_Dehalogenase"/>
    <property type="match status" value="1"/>
</dbReference>
<dbReference type="NCBIfam" id="TIGR01452">
    <property type="entry name" value="PGP_euk"/>
    <property type="match status" value="1"/>
</dbReference>
<reference evidence="9 10" key="1">
    <citation type="submission" date="2020-08" db="EMBL/GenBank/DDBJ databases">
        <title>Complete Genome Sequence of Effusibacillus dendaii Strain skT53, Isolated from Farmland soil.</title>
        <authorList>
            <person name="Konishi T."/>
            <person name="Kawasaki H."/>
        </authorList>
    </citation>
    <scope>NUCLEOTIDE SEQUENCE [LARGE SCALE GENOMIC DNA]</scope>
    <source>
        <strain evidence="10">skT53</strain>
    </source>
</reference>
<dbReference type="InterPro" id="IPR036412">
    <property type="entry name" value="HAD-like_sf"/>
</dbReference>
<feature type="binding site" evidence="7">
    <location>
        <position position="213"/>
    </location>
    <ligand>
        <name>substrate</name>
    </ligand>
</feature>
<evidence type="ECO:0000256" key="1">
    <source>
        <dbReference type="ARBA" id="ARBA00006696"/>
    </source>
</evidence>
<comment type="cofactor">
    <cofactor evidence="8">
        <name>Mg(2+)</name>
        <dbReference type="ChEBI" id="CHEBI:18420"/>
    </cofactor>
    <text evidence="8">Divalent metal ions. Mg(2+) is the most effective.</text>
</comment>
<dbReference type="AlphaFoldDB" id="A0A7I8DDR8"/>
<keyword evidence="10" id="KW-1185">Reference proteome</keyword>
<dbReference type="NCBIfam" id="TIGR01457">
    <property type="entry name" value="HAD-SF-IIA-hyp2"/>
    <property type="match status" value="1"/>
</dbReference>
<protein>
    <recommendedName>
        <fullName evidence="5">Acid sugar phosphatase</fullName>
        <ecNumber evidence="5">3.1.3.-</ecNumber>
    </recommendedName>
</protein>
<evidence type="ECO:0000256" key="7">
    <source>
        <dbReference type="PIRSR" id="PIRSR000915-2"/>
    </source>
</evidence>
<dbReference type="InterPro" id="IPR023214">
    <property type="entry name" value="HAD_sf"/>
</dbReference>
<dbReference type="Pfam" id="PF13242">
    <property type="entry name" value="Hydrolase_like"/>
    <property type="match status" value="1"/>
</dbReference>
<dbReference type="EMBL" id="AP023366">
    <property type="protein sequence ID" value="BCJ88264.1"/>
    <property type="molecule type" value="Genomic_DNA"/>
</dbReference>
<gene>
    <name evidence="9" type="ORF">skT53_32490</name>
</gene>
<dbReference type="Gene3D" id="3.40.50.1000">
    <property type="entry name" value="HAD superfamily/HAD-like"/>
    <property type="match status" value="2"/>
</dbReference>
<dbReference type="Pfam" id="PF13344">
    <property type="entry name" value="Hydrolase_6"/>
    <property type="match status" value="1"/>
</dbReference>
<dbReference type="NCBIfam" id="TIGR01460">
    <property type="entry name" value="HAD-SF-IIA"/>
    <property type="match status" value="1"/>
</dbReference>
<dbReference type="InterPro" id="IPR006354">
    <property type="entry name" value="HAD-SF_hydro_IIA_hyp1"/>
</dbReference>
<evidence type="ECO:0000256" key="3">
    <source>
        <dbReference type="ARBA" id="ARBA00022801"/>
    </source>
</evidence>
<dbReference type="CDD" id="cd07530">
    <property type="entry name" value="HAD_Pase_UmpH-like"/>
    <property type="match status" value="1"/>
</dbReference>
<accession>A0A7I8DDR8</accession>
<sequence length="291" mass="32151">MTESIQSLLACDGFLIDLDGTIYRGNELLPGAKEFIAWLERIGKPYLFVTNNSSRTNEQFAQKLQQMGISAGPEHLFTSSQATAMYIREQAAADQPSVYIIGEEGLYTALREVGCRIVNRMDDAETVADTGLADREDEALRLARPDFVVVGIDRQFTYQKLMTASLAIQNGAIFLATNADKRLPTERGLLPGAGSLCQALSAASGQEPVWIGKPEVRMMRYSLQRIGTQPERTVMIGDNLETDIRAGRQAGLKTLLVLSGYSSREDAEQAEYPPDFVMNDLTDFLRIIAEE</sequence>